<evidence type="ECO:0000313" key="2">
    <source>
        <dbReference type="EMBL" id="KYP38388.1"/>
    </source>
</evidence>
<dbReference type="AlphaFoldDB" id="A0A151R6Y0"/>
<dbReference type="GO" id="GO:0004438">
    <property type="term" value="F:phosphatidylinositol-3-phosphate phosphatase activity"/>
    <property type="evidence" value="ECO:0007669"/>
    <property type="project" value="TreeGrafter"/>
</dbReference>
<name>A0A151R6Y0_CAJCA</name>
<dbReference type="Proteomes" id="UP000075243">
    <property type="component" value="Unassembled WGS sequence"/>
</dbReference>
<organism evidence="2 3">
    <name type="scientific">Cajanus cajan</name>
    <name type="common">Pigeon pea</name>
    <name type="synonym">Cajanus indicus</name>
    <dbReference type="NCBI Taxonomy" id="3821"/>
    <lineage>
        <taxon>Eukaryota</taxon>
        <taxon>Viridiplantae</taxon>
        <taxon>Streptophyta</taxon>
        <taxon>Embryophyta</taxon>
        <taxon>Tracheophyta</taxon>
        <taxon>Spermatophyta</taxon>
        <taxon>Magnoliopsida</taxon>
        <taxon>eudicotyledons</taxon>
        <taxon>Gunneridae</taxon>
        <taxon>Pentapetalae</taxon>
        <taxon>rosids</taxon>
        <taxon>fabids</taxon>
        <taxon>Fabales</taxon>
        <taxon>Fabaceae</taxon>
        <taxon>Papilionoideae</taxon>
        <taxon>50 kb inversion clade</taxon>
        <taxon>NPAAA clade</taxon>
        <taxon>indigoferoid/millettioid clade</taxon>
        <taxon>Phaseoleae</taxon>
        <taxon>Cajanus</taxon>
    </lineage>
</organism>
<proteinExistence type="predicted"/>
<dbReference type="Gramene" id="C.cajan_36830.t">
    <property type="protein sequence ID" value="C.cajan_36830.t"/>
    <property type="gene ID" value="C.cajan_36830"/>
</dbReference>
<dbReference type="InterPro" id="IPR029021">
    <property type="entry name" value="Prot-tyrosine_phosphatase-like"/>
</dbReference>
<accession>A0A151R6Y0</accession>
<evidence type="ECO:0000313" key="3">
    <source>
        <dbReference type="Proteomes" id="UP000075243"/>
    </source>
</evidence>
<dbReference type="STRING" id="3821.A0A151R6Y0"/>
<feature type="domain" description="Myotubularin phosphatase" evidence="1">
    <location>
        <begin position="53"/>
        <end position="168"/>
    </location>
</feature>
<dbReference type="PANTHER" id="PTHR10807:SF8">
    <property type="entry name" value="PHOSPHATIDYLINOSITOL-3-PHOSPHATE PHOSPHATASE"/>
    <property type="match status" value="1"/>
</dbReference>
<dbReference type="InterPro" id="IPR010569">
    <property type="entry name" value="Myotubularin-like_Pase_dom"/>
</dbReference>
<sequence>MKIFQRRVVFDALHRCTKPSRLWDLYAFAAGPSRFQNTSPLVRLLDEYFRLLCLDSYRASIDIIENGSFTLSNDLWRISGVNANYAMCQSYPFALVVPKIISDDEVLQACSFRARCRLPVVSWCHPLTGAVVARSSQPLVGLMMNMRSNLDEKLVAALCSKLENGSRR</sequence>
<dbReference type="PANTHER" id="PTHR10807">
    <property type="entry name" value="MYOTUBULARIN-RELATED"/>
    <property type="match status" value="1"/>
</dbReference>
<dbReference type="InterPro" id="IPR030564">
    <property type="entry name" value="Myotubularin"/>
</dbReference>
<dbReference type="GO" id="GO:0106018">
    <property type="term" value="F:phosphatidylinositol-3,5-bisphosphate phosphatase activity"/>
    <property type="evidence" value="ECO:0007669"/>
    <property type="project" value="TreeGrafter"/>
</dbReference>
<dbReference type="GO" id="GO:0005737">
    <property type="term" value="C:cytoplasm"/>
    <property type="evidence" value="ECO:0007669"/>
    <property type="project" value="TreeGrafter"/>
</dbReference>
<gene>
    <name evidence="2" type="ORF">KK1_040371</name>
</gene>
<dbReference type="PROSITE" id="PS51339">
    <property type="entry name" value="PPASE_MYOTUBULARIN"/>
    <property type="match status" value="1"/>
</dbReference>
<dbReference type="Pfam" id="PF06602">
    <property type="entry name" value="Myotub-related"/>
    <property type="match status" value="1"/>
</dbReference>
<keyword evidence="3" id="KW-1185">Reference proteome</keyword>
<dbReference type="SUPFAM" id="SSF52799">
    <property type="entry name" value="(Phosphotyrosine protein) phosphatases II"/>
    <property type="match status" value="1"/>
</dbReference>
<dbReference type="GO" id="GO:0046856">
    <property type="term" value="P:phosphatidylinositol dephosphorylation"/>
    <property type="evidence" value="ECO:0007669"/>
    <property type="project" value="TreeGrafter"/>
</dbReference>
<evidence type="ECO:0000259" key="1">
    <source>
        <dbReference type="PROSITE" id="PS51339"/>
    </source>
</evidence>
<reference evidence="2" key="1">
    <citation type="journal article" date="2012" name="Nat. Biotechnol.">
        <title>Draft genome sequence of pigeonpea (Cajanus cajan), an orphan legume crop of resource-poor farmers.</title>
        <authorList>
            <person name="Varshney R.K."/>
            <person name="Chen W."/>
            <person name="Li Y."/>
            <person name="Bharti A.K."/>
            <person name="Saxena R.K."/>
            <person name="Schlueter J.A."/>
            <person name="Donoghue M.T."/>
            <person name="Azam S."/>
            <person name="Fan G."/>
            <person name="Whaley A.M."/>
            <person name="Farmer A.D."/>
            <person name="Sheridan J."/>
            <person name="Iwata A."/>
            <person name="Tuteja R."/>
            <person name="Penmetsa R.V."/>
            <person name="Wu W."/>
            <person name="Upadhyaya H.D."/>
            <person name="Yang S.P."/>
            <person name="Shah T."/>
            <person name="Saxena K.B."/>
            <person name="Michael T."/>
            <person name="McCombie W.R."/>
            <person name="Yang B."/>
            <person name="Zhang G."/>
            <person name="Yang H."/>
            <person name="Wang J."/>
            <person name="Spillane C."/>
            <person name="Cook D.R."/>
            <person name="May G.D."/>
            <person name="Xu X."/>
            <person name="Jackson S.A."/>
        </authorList>
    </citation>
    <scope>NUCLEOTIDE SEQUENCE [LARGE SCALE GENOMIC DNA]</scope>
</reference>
<dbReference type="EMBL" id="KQ484006">
    <property type="protein sequence ID" value="KYP38388.1"/>
    <property type="molecule type" value="Genomic_DNA"/>
</dbReference>
<protein>
    <submittedName>
        <fullName evidence="2">Myotubularin-related protein 2</fullName>
    </submittedName>
</protein>